<protein>
    <submittedName>
        <fullName evidence="1">Uncharacterized protein</fullName>
    </submittedName>
</protein>
<evidence type="ECO:0000313" key="1">
    <source>
        <dbReference type="EMBL" id="OAY23676.1"/>
    </source>
</evidence>
<dbReference type="AlphaFoldDB" id="A0A2C9U2B5"/>
<proteinExistence type="predicted"/>
<sequence>MIYEIEMLLFSNARIYTVPLVIGFLNFLSPSKRRKWILDSLCCCREMLRTLVRCVYLAHSCKKIMHTPPVDGSTKLIMPISVT</sequence>
<gene>
    <name evidence="1" type="ORF">MANES_18G097900</name>
</gene>
<accession>A0A2C9U2B5</accession>
<organism evidence="1">
    <name type="scientific">Manihot esculenta</name>
    <name type="common">Cassava</name>
    <name type="synonym">Jatropha manihot</name>
    <dbReference type="NCBI Taxonomy" id="3983"/>
    <lineage>
        <taxon>Eukaryota</taxon>
        <taxon>Viridiplantae</taxon>
        <taxon>Streptophyta</taxon>
        <taxon>Embryophyta</taxon>
        <taxon>Tracheophyta</taxon>
        <taxon>Spermatophyta</taxon>
        <taxon>Magnoliopsida</taxon>
        <taxon>eudicotyledons</taxon>
        <taxon>Gunneridae</taxon>
        <taxon>Pentapetalae</taxon>
        <taxon>rosids</taxon>
        <taxon>fabids</taxon>
        <taxon>Malpighiales</taxon>
        <taxon>Euphorbiaceae</taxon>
        <taxon>Crotonoideae</taxon>
        <taxon>Manihoteae</taxon>
        <taxon>Manihot</taxon>
    </lineage>
</organism>
<reference evidence="1" key="1">
    <citation type="submission" date="2016-02" db="EMBL/GenBank/DDBJ databases">
        <title>WGS assembly of Manihot esculenta.</title>
        <authorList>
            <person name="Bredeson J.V."/>
            <person name="Prochnik S.E."/>
            <person name="Lyons J.B."/>
            <person name="Schmutz J."/>
            <person name="Grimwood J."/>
            <person name="Vrebalov J."/>
            <person name="Bart R.S."/>
            <person name="Amuge T."/>
            <person name="Ferguson M.E."/>
            <person name="Green R."/>
            <person name="Putnam N."/>
            <person name="Stites J."/>
            <person name="Rounsley S."/>
            <person name="Rokhsar D.S."/>
        </authorList>
    </citation>
    <scope>NUCLEOTIDE SEQUENCE [LARGE SCALE GENOMIC DNA]</scope>
    <source>
        <tissue evidence="1">Leaf</tissue>
    </source>
</reference>
<name>A0A2C9U2B5_MANES</name>
<dbReference type="EMBL" id="CM004404">
    <property type="protein sequence ID" value="OAY23676.1"/>
    <property type="molecule type" value="Genomic_DNA"/>
</dbReference>